<organism evidence="10 11">
    <name type="scientific">Legionella maioricensis</name>
    <dbReference type="NCBI Taxonomy" id="2896528"/>
    <lineage>
        <taxon>Bacteria</taxon>
        <taxon>Pseudomonadati</taxon>
        <taxon>Pseudomonadota</taxon>
        <taxon>Gammaproteobacteria</taxon>
        <taxon>Legionellales</taxon>
        <taxon>Legionellaceae</taxon>
        <taxon>Legionella</taxon>
    </lineage>
</organism>
<dbReference type="HAMAP" id="MF_00812">
    <property type="entry name" value="Thiopur_methtran"/>
    <property type="match status" value="1"/>
</dbReference>
<dbReference type="GO" id="GO:0005737">
    <property type="term" value="C:cytoplasm"/>
    <property type="evidence" value="ECO:0007669"/>
    <property type="project" value="UniProtKB-SubCell"/>
</dbReference>
<evidence type="ECO:0000256" key="2">
    <source>
        <dbReference type="ARBA" id="ARBA00004496"/>
    </source>
</evidence>
<evidence type="ECO:0000256" key="7">
    <source>
        <dbReference type="ARBA" id="ARBA00022679"/>
    </source>
</evidence>
<dbReference type="EC" id="2.1.1.67" evidence="4 9"/>
<keyword evidence="11" id="KW-1185">Reference proteome</keyword>
<dbReference type="NCBIfam" id="NF009732">
    <property type="entry name" value="PRK13255.1"/>
    <property type="match status" value="1"/>
</dbReference>
<evidence type="ECO:0000313" key="11">
    <source>
        <dbReference type="Proteomes" id="UP001139721"/>
    </source>
</evidence>
<feature type="binding site" evidence="9">
    <location>
        <position position="68"/>
    </location>
    <ligand>
        <name>S-adenosyl-L-methionine</name>
        <dbReference type="ChEBI" id="CHEBI:59789"/>
    </ligand>
</feature>
<feature type="binding site" evidence="9">
    <location>
        <position position="47"/>
    </location>
    <ligand>
        <name>S-adenosyl-L-methionine</name>
        <dbReference type="ChEBI" id="CHEBI:59789"/>
    </ligand>
</feature>
<dbReference type="InterPro" id="IPR008854">
    <property type="entry name" value="TPMT"/>
</dbReference>
<dbReference type="EMBL" id="JAJKBJ010000002">
    <property type="protein sequence ID" value="MCL9682928.1"/>
    <property type="molecule type" value="Genomic_DNA"/>
</dbReference>
<evidence type="ECO:0000256" key="3">
    <source>
        <dbReference type="ARBA" id="ARBA00008145"/>
    </source>
</evidence>
<protein>
    <recommendedName>
        <fullName evidence="4 9">Thiopurine S-methyltransferase</fullName>
        <ecNumber evidence="4 9">2.1.1.67</ecNumber>
    </recommendedName>
    <alternativeName>
        <fullName evidence="9">Thiopurine methyltransferase</fullName>
    </alternativeName>
</protein>
<evidence type="ECO:0000313" key="10">
    <source>
        <dbReference type="EMBL" id="MCL9682928.1"/>
    </source>
</evidence>
<gene>
    <name evidence="9" type="primary">tpm</name>
    <name evidence="10" type="ORF">LOX96_02365</name>
</gene>
<evidence type="ECO:0000256" key="1">
    <source>
        <dbReference type="ARBA" id="ARBA00000903"/>
    </source>
</evidence>
<comment type="similarity">
    <text evidence="3 9">Belongs to the class I-like SAM-binding methyltransferase superfamily. TPMT family.</text>
</comment>
<dbReference type="PROSITE" id="PS51585">
    <property type="entry name" value="SAM_MT_TPMT"/>
    <property type="match status" value="1"/>
</dbReference>
<sequence length="221" mass="25422">MNKGQQFWVDLWREGRTHFHREEVNPDLIAYWSQLNLTPKATVFVPLCGKSLDMLWLVQQGFNVVGIELSEQAVIQFAMEHQLHFQKETRGGAHHYYTDSISLWVADIFAFESSFITPVDAIYDRAALIALPAKLRSLYADICLRWLKPQGAILLKTLSYNQDELEGPPFSVSDEEVTCLYKQCLEVKRLKVSDRPQDSGDSLFQRGLRAIKDSVWCIRKA</sequence>
<keyword evidence="5 9" id="KW-0963">Cytoplasm</keyword>
<dbReference type="InterPro" id="IPR025835">
    <property type="entry name" value="Thiopurine_S-MeTrfase"/>
</dbReference>
<dbReference type="InterPro" id="IPR022474">
    <property type="entry name" value="Thiopur_S-MeTfrase_Se/Te_detox"/>
</dbReference>
<evidence type="ECO:0000256" key="6">
    <source>
        <dbReference type="ARBA" id="ARBA00022603"/>
    </source>
</evidence>
<dbReference type="GO" id="GO:0032259">
    <property type="term" value="P:methylation"/>
    <property type="evidence" value="ECO:0007669"/>
    <property type="project" value="UniProtKB-KW"/>
</dbReference>
<keyword evidence="6 9" id="KW-0489">Methyltransferase</keyword>
<dbReference type="PIRSF" id="PIRSF023956">
    <property type="entry name" value="Thiopurine_S-methyltransferase"/>
    <property type="match status" value="1"/>
</dbReference>
<dbReference type="Proteomes" id="UP001139721">
    <property type="component" value="Unassembled WGS sequence"/>
</dbReference>
<evidence type="ECO:0000256" key="5">
    <source>
        <dbReference type="ARBA" id="ARBA00022490"/>
    </source>
</evidence>
<dbReference type="NCBIfam" id="TIGR03840">
    <property type="entry name" value="TMPT_Se_Te"/>
    <property type="match status" value="1"/>
</dbReference>
<comment type="subcellular location">
    <subcellularLocation>
        <location evidence="2 9">Cytoplasm</location>
    </subcellularLocation>
</comment>
<feature type="binding site" evidence="9">
    <location>
        <position position="125"/>
    </location>
    <ligand>
        <name>S-adenosyl-L-methionine</name>
        <dbReference type="ChEBI" id="CHEBI:59789"/>
    </ligand>
</feature>
<comment type="caution">
    <text evidence="10">The sequence shown here is derived from an EMBL/GenBank/DDBJ whole genome shotgun (WGS) entry which is preliminary data.</text>
</comment>
<proteinExistence type="inferred from homology"/>
<reference evidence="10" key="1">
    <citation type="submission" date="2021-11" db="EMBL/GenBank/DDBJ databases">
        <title>Legionella maioricencis sp. nov., a new species isolated from hot water samples in Mallorca.</title>
        <authorList>
            <person name="Crespi S."/>
            <person name="Drasar V."/>
            <person name="Salva-Serra F."/>
            <person name="Jaen-Luchoro D."/>
            <person name="Pineiro-Iglesias B."/>
            <person name="Aliaga F."/>
            <person name="Fernandez-Juarez V."/>
            <person name="Coll G."/>
            <person name="Moore E.R.B."/>
            <person name="Bennasar-Figueras A."/>
        </authorList>
    </citation>
    <scope>NUCLEOTIDE SEQUENCE</scope>
    <source>
        <strain evidence="10">HCPI-6</strain>
    </source>
</reference>
<accession>A0A9X2IBP4</accession>
<evidence type="ECO:0000256" key="8">
    <source>
        <dbReference type="ARBA" id="ARBA00022691"/>
    </source>
</evidence>
<feature type="binding site" evidence="9">
    <location>
        <position position="12"/>
    </location>
    <ligand>
        <name>S-adenosyl-L-methionine</name>
        <dbReference type="ChEBI" id="CHEBI:59789"/>
    </ligand>
</feature>
<dbReference type="Gene3D" id="3.40.50.150">
    <property type="entry name" value="Vaccinia Virus protein VP39"/>
    <property type="match status" value="1"/>
</dbReference>
<name>A0A9X2IBP4_9GAMM</name>
<dbReference type="PANTHER" id="PTHR10259">
    <property type="entry name" value="THIOPURINE S-METHYLTRANSFERASE"/>
    <property type="match status" value="1"/>
</dbReference>
<dbReference type="PANTHER" id="PTHR10259:SF11">
    <property type="entry name" value="THIOPURINE S-METHYLTRANSFERASE"/>
    <property type="match status" value="1"/>
</dbReference>
<evidence type="ECO:0000256" key="4">
    <source>
        <dbReference type="ARBA" id="ARBA00011905"/>
    </source>
</evidence>
<dbReference type="FunFam" id="3.40.50.150:FF:000101">
    <property type="entry name" value="Thiopurine S-methyltransferase"/>
    <property type="match status" value="1"/>
</dbReference>
<dbReference type="AlphaFoldDB" id="A0A9X2IBP4"/>
<comment type="catalytic activity">
    <reaction evidence="1 9">
        <text>S-adenosyl-L-methionine + a thiopurine = S-adenosyl-L-homocysteine + a thiopurine S-methylether.</text>
        <dbReference type="EC" id="2.1.1.67"/>
    </reaction>
</comment>
<dbReference type="SUPFAM" id="SSF53335">
    <property type="entry name" value="S-adenosyl-L-methionine-dependent methyltransferases"/>
    <property type="match status" value="1"/>
</dbReference>
<dbReference type="GO" id="GO:0010038">
    <property type="term" value="P:response to metal ion"/>
    <property type="evidence" value="ECO:0007669"/>
    <property type="project" value="InterPro"/>
</dbReference>
<dbReference type="Pfam" id="PF05724">
    <property type="entry name" value="TPMT"/>
    <property type="match status" value="1"/>
</dbReference>
<keyword evidence="8 9" id="KW-0949">S-adenosyl-L-methionine</keyword>
<keyword evidence="7 9" id="KW-0808">Transferase</keyword>
<dbReference type="InterPro" id="IPR029063">
    <property type="entry name" value="SAM-dependent_MTases_sf"/>
</dbReference>
<dbReference type="RefSeq" id="WP_250424585.1">
    <property type="nucleotide sequence ID" value="NZ_JAJKBJ010000002.1"/>
</dbReference>
<dbReference type="GO" id="GO:0008119">
    <property type="term" value="F:thiopurine S-methyltransferase activity"/>
    <property type="evidence" value="ECO:0007669"/>
    <property type="project" value="UniProtKB-UniRule"/>
</dbReference>
<evidence type="ECO:0000256" key="9">
    <source>
        <dbReference type="HAMAP-Rule" id="MF_00812"/>
    </source>
</evidence>